<reference evidence="3 4" key="1">
    <citation type="submission" date="2022-12" db="EMBL/GenBank/DDBJ databases">
        <title>Chromosome-scale assembly of the Ensete ventricosum genome.</title>
        <authorList>
            <person name="Dussert Y."/>
            <person name="Stocks J."/>
            <person name="Wendawek A."/>
            <person name="Woldeyes F."/>
            <person name="Nichols R.A."/>
            <person name="Borrell J.S."/>
        </authorList>
    </citation>
    <scope>NUCLEOTIDE SEQUENCE [LARGE SCALE GENOMIC DNA]</scope>
    <source>
        <strain evidence="4">cv. Maze</strain>
        <tissue evidence="3">Seeds</tissue>
    </source>
</reference>
<keyword evidence="4" id="KW-1185">Reference proteome</keyword>
<sequence>MNSTWSGRGRLLRKAILLRFLGAGGQFKGVDGSLLSSDVGVWHPSLPSPSLNGEVLLPSSSSSDLTVTMGRNTGSVAAQPQDSLGESDIL</sequence>
<feature type="compositionally biased region" description="Polar residues" evidence="1">
    <location>
        <begin position="61"/>
        <end position="84"/>
    </location>
</feature>
<dbReference type="AlphaFoldDB" id="A0AAV8QY70"/>
<evidence type="ECO:0000256" key="1">
    <source>
        <dbReference type="SAM" id="MobiDB-lite"/>
    </source>
</evidence>
<accession>A0AAV8QY70</accession>
<feature type="signal peptide" evidence="2">
    <location>
        <begin position="1"/>
        <end position="32"/>
    </location>
</feature>
<proteinExistence type="predicted"/>
<feature type="region of interest" description="Disordered" evidence="1">
    <location>
        <begin position="61"/>
        <end position="90"/>
    </location>
</feature>
<comment type="caution">
    <text evidence="3">The sequence shown here is derived from an EMBL/GenBank/DDBJ whole genome shotgun (WGS) entry which is preliminary data.</text>
</comment>
<protein>
    <submittedName>
        <fullName evidence="3">Uncharacterized protein</fullName>
    </submittedName>
</protein>
<feature type="chain" id="PRO_5043933677" evidence="2">
    <location>
        <begin position="33"/>
        <end position="90"/>
    </location>
</feature>
<name>A0AAV8QY70_ENSVE</name>
<evidence type="ECO:0000256" key="2">
    <source>
        <dbReference type="SAM" id="SignalP"/>
    </source>
</evidence>
<organism evidence="3 4">
    <name type="scientific">Ensete ventricosum</name>
    <name type="common">Abyssinian banana</name>
    <name type="synonym">Musa ensete</name>
    <dbReference type="NCBI Taxonomy" id="4639"/>
    <lineage>
        <taxon>Eukaryota</taxon>
        <taxon>Viridiplantae</taxon>
        <taxon>Streptophyta</taxon>
        <taxon>Embryophyta</taxon>
        <taxon>Tracheophyta</taxon>
        <taxon>Spermatophyta</taxon>
        <taxon>Magnoliopsida</taxon>
        <taxon>Liliopsida</taxon>
        <taxon>Zingiberales</taxon>
        <taxon>Musaceae</taxon>
        <taxon>Ensete</taxon>
    </lineage>
</organism>
<dbReference type="EMBL" id="JAQQAF010000004">
    <property type="protein sequence ID" value="KAJ8490458.1"/>
    <property type="molecule type" value="Genomic_DNA"/>
</dbReference>
<dbReference type="Proteomes" id="UP001222027">
    <property type="component" value="Unassembled WGS sequence"/>
</dbReference>
<keyword evidence="2" id="KW-0732">Signal</keyword>
<evidence type="ECO:0000313" key="4">
    <source>
        <dbReference type="Proteomes" id="UP001222027"/>
    </source>
</evidence>
<gene>
    <name evidence="3" type="ORF">OPV22_012179</name>
</gene>
<evidence type="ECO:0000313" key="3">
    <source>
        <dbReference type="EMBL" id="KAJ8490458.1"/>
    </source>
</evidence>